<protein>
    <submittedName>
        <fullName evidence="1">Uncharacterized protein</fullName>
    </submittedName>
</protein>
<name>X6MNY3_RETFI</name>
<gene>
    <name evidence="1" type="ORF">RFI_21799</name>
</gene>
<dbReference type="EMBL" id="ASPP01019007">
    <property type="protein sequence ID" value="ETO15564.1"/>
    <property type="molecule type" value="Genomic_DNA"/>
</dbReference>
<dbReference type="Proteomes" id="UP000023152">
    <property type="component" value="Unassembled WGS sequence"/>
</dbReference>
<evidence type="ECO:0000313" key="2">
    <source>
        <dbReference type="Proteomes" id="UP000023152"/>
    </source>
</evidence>
<sequence>MIQKQRKSIMKKEENKIAIAIVWPLFHKDDLADMSLPRDSMFKRADDALVTTMQRYSSDSKQEKESKTNETYLHMKNPRSFAQSPKNLSCKFSEITM</sequence>
<organism evidence="1 2">
    <name type="scientific">Reticulomyxa filosa</name>
    <dbReference type="NCBI Taxonomy" id="46433"/>
    <lineage>
        <taxon>Eukaryota</taxon>
        <taxon>Sar</taxon>
        <taxon>Rhizaria</taxon>
        <taxon>Retaria</taxon>
        <taxon>Foraminifera</taxon>
        <taxon>Monothalamids</taxon>
        <taxon>Reticulomyxidae</taxon>
        <taxon>Reticulomyxa</taxon>
    </lineage>
</organism>
<evidence type="ECO:0000313" key="1">
    <source>
        <dbReference type="EMBL" id="ETO15564.1"/>
    </source>
</evidence>
<accession>X6MNY3</accession>
<proteinExistence type="predicted"/>
<keyword evidence="2" id="KW-1185">Reference proteome</keyword>
<comment type="caution">
    <text evidence="1">The sequence shown here is derived from an EMBL/GenBank/DDBJ whole genome shotgun (WGS) entry which is preliminary data.</text>
</comment>
<dbReference type="AlphaFoldDB" id="X6MNY3"/>
<reference evidence="1 2" key="1">
    <citation type="journal article" date="2013" name="Curr. Biol.">
        <title>The Genome of the Foraminiferan Reticulomyxa filosa.</title>
        <authorList>
            <person name="Glockner G."/>
            <person name="Hulsmann N."/>
            <person name="Schleicher M."/>
            <person name="Noegel A.A."/>
            <person name="Eichinger L."/>
            <person name="Gallinger C."/>
            <person name="Pawlowski J."/>
            <person name="Sierra R."/>
            <person name="Euteneuer U."/>
            <person name="Pillet L."/>
            <person name="Moustafa A."/>
            <person name="Platzer M."/>
            <person name="Groth M."/>
            <person name="Szafranski K."/>
            <person name="Schliwa M."/>
        </authorList>
    </citation>
    <scope>NUCLEOTIDE SEQUENCE [LARGE SCALE GENOMIC DNA]</scope>
</reference>